<dbReference type="SMART" id="SM00530">
    <property type="entry name" value="HTH_XRE"/>
    <property type="match status" value="1"/>
</dbReference>
<evidence type="ECO:0000313" key="4">
    <source>
        <dbReference type="Proteomes" id="UP000601361"/>
    </source>
</evidence>
<dbReference type="InterPro" id="IPR010982">
    <property type="entry name" value="Lambda_DNA-bd_dom_sf"/>
</dbReference>
<feature type="domain" description="HTH cro/C1-type" evidence="2">
    <location>
        <begin position="32"/>
        <end position="84"/>
    </location>
</feature>
<dbReference type="EMBL" id="BMGS01000021">
    <property type="protein sequence ID" value="GGG62465.1"/>
    <property type="molecule type" value="Genomic_DNA"/>
</dbReference>
<sequence>MEPIDDYCEPIVSHNDRSYRFVAKSVGIGDEILAALDRKKMSQRDLATELNCSETLVSRWLGGMHNFTLRTIARIEEILETDLLLTPEKAAERYNNHPKVTLYQTVTSQAAQLQLRDFPVHRDVYSIKIGQSVSHSDRATRTVPTRQTTVWREPARERQTRSNRDSSMRRAARDFVY</sequence>
<accession>A0ABQ1X728</accession>
<protein>
    <recommendedName>
        <fullName evidence="2">HTH cro/C1-type domain-containing protein</fullName>
    </recommendedName>
</protein>
<gene>
    <name evidence="3" type="ORF">GCM10011378_43250</name>
</gene>
<dbReference type="RefSeq" id="WP_188559946.1">
    <property type="nucleotide sequence ID" value="NZ_BMGS01000021.1"/>
</dbReference>
<dbReference type="Gene3D" id="1.10.260.40">
    <property type="entry name" value="lambda repressor-like DNA-binding domains"/>
    <property type="match status" value="1"/>
</dbReference>
<name>A0ABQ1X728_9BACT</name>
<dbReference type="PROSITE" id="PS50943">
    <property type="entry name" value="HTH_CROC1"/>
    <property type="match status" value="1"/>
</dbReference>
<dbReference type="Pfam" id="PF01381">
    <property type="entry name" value="HTH_3"/>
    <property type="match status" value="1"/>
</dbReference>
<keyword evidence="4" id="KW-1185">Reference proteome</keyword>
<dbReference type="SUPFAM" id="SSF47413">
    <property type="entry name" value="lambda repressor-like DNA-binding domains"/>
    <property type="match status" value="1"/>
</dbReference>
<dbReference type="InterPro" id="IPR001387">
    <property type="entry name" value="Cro/C1-type_HTH"/>
</dbReference>
<feature type="compositionally biased region" description="Basic and acidic residues" evidence="1">
    <location>
        <begin position="153"/>
        <end position="177"/>
    </location>
</feature>
<reference evidence="4" key="1">
    <citation type="journal article" date="2019" name="Int. J. Syst. Evol. Microbiol.">
        <title>The Global Catalogue of Microorganisms (GCM) 10K type strain sequencing project: providing services to taxonomists for standard genome sequencing and annotation.</title>
        <authorList>
            <consortium name="The Broad Institute Genomics Platform"/>
            <consortium name="The Broad Institute Genome Sequencing Center for Infectious Disease"/>
            <person name="Wu L."/>
            <person name="Ma J."/>
        </authorList>
    </citation>
    <scope>NUCLEOTIDE SEQUENCE [LARGE SCALE GENOMIC DNA]</scope>
    <source>
        <strain evidence="4">CGMCC 1.12990</strain>
    </source>
</reference>
<evidence type="ECO:0000256" key="1">
    <source>
        <dbReference type="SAM" id="MobiDB-lite"/>
    </source>
</evidence>
<organism evidence="3 4">
    <name type="scientific">Hymenobacter glacieicola</name>
    <dbReference type="NCBI Taxonomy" id="1562124"/>
    <lineage>
        <taxon>Bacteria</taxon>
        <taxon>Pseudomonadati</taxon>
        <taxon>Bacteroidota</taxon>
        <taxon>Cytophagia</taxon>
        <taxon>Cytophagales</taxon>
        <taxon>Hymenobacteraceae</taxon>
        <taxon>Hymenobacter</taxon>
    </lineage>
</organism>
<proteinExistence type="predicted"/>
<dbReference type="Proteomes" id="UP000601361">
    <property type="component" value="Unassembled WGS sequence"/>
</dbReference>
<dbReference type="CDD" id="cd00093">
    <property type="entry name" value="HTH_XRE"/>
    <property type="match status" value="1"/>
</dbReference>
<comment type="caution">
    <text evidence="3">The sequence shown here is derived from an EMBL/GenBank/DDBJ whole genome shotgun (WGS) entry which is preliminary data.</text>
</comment>
<evidence type="ECO:0000259" key="2">
    <source>
        <dbReference type="PROSITE" id="PS50943"/>
    </source>
</evidence>
<evidence type="ECO:0000313" key="3">
    <source>
        <dbReference type="EMBL" id="GGG62465.1"/>
    </source>
</evidence>
<feature type="region of interest" description="Disordered" evidence="1">
    <location>
        <begin position="136"/>
        <end position="177"/>
    </location>
</feature>